<dbReference type="Proteomes" id="UP001381003">
    <property type="component" value="Chromosome"/>
</dbReference>
<accession>A0ABZ2FCL0</accession>
<sequence length="183" mass="20688">MDLYAAIRRDARTGMSNRALQRKHGVGYRTVAAALESAWPKARKPPPKRGSRLDPYRDVIDGWLRDDLDAPRKQRHTAKRIFDRLLDEHEATGVVSYGMVRDYVATRRREIRIEAGREPANTFIPQEHLPGREAEVDFGEVAIRLRGELVTCALFSLRLSYSGKAVHRISSSAGQEGDCCTDK</sequence>
<evidence type="ECO:0000313" key="1">
    <source>
        <dbReference type="EMBL" id="WWF04916.1"/>
    </source>
</evidence>
<dbReference type="PANTHER" id="PTHR35004:SF8">
    <property type="entry name" value="TRANSPOSASE RV3428C-RELATED"/>
    <property type="match status" value="1"/>
</dbReference>
<evidence type="ECO:0008006" key="3">
    <source>
        <dbReference type="Google" id="ProtNLM"/>
    </source>
</evidence>
<dbReference type="EMBL" id="CP104874">
    <property type="protein sequence ID" value="WWF04916.1"/>
    <property type="molecule type" value="Genomic_DNA"/>
</dbReference>
<evidence type="ECO:0000313" key="2">
    <source>
        <dbReference type="Proteomes" id="UP001381003"/>
    </source>
</evidence>
<keyword evidence="2" id="KW-1185">Reference proteome</keyword>
<proteinExistence type="predicted"/>
<protein>
    <recommendedName>
        <fullName evidence="3">IS21 family transposase</fullName>
    </recommendedName>
</protein>
<name>A0ABZ2FCL0_9MICO</name>
<dbReference type="PANTHER" id="PTHR35004">
    <property type="entry name" value="TRANSPOSASE RV3428C-RELATED"/>
    <property type="match status" value="1"/>
</dbReference>
<reference evidence="1 2" key="1">
    <citation type="submission" date="2022-09" db="EMBL/GenBank/DDBJ databases">
        <title>Complete genome sequence of Janibacter terrae strain COS04-44, PCL-degrading bacteria isolated from oil spilled coast.</title>
        <authorList>
            <person name="Park H."/>
            <person name="Kim J.Y."/>
            <person name="An S.H."/>
            <person name="Lee C.M."/>
            <person name="Weon H.-Y."/>
        </authorList>
    </citation>
    <scope>NUCLEOTIDE SEQUENCE [LARGE SCALE GENOMIC DNA]</scope>
    <source>
        <strain evidence="1 2">COS04-44</strain>
    </source>
</reference>
<organism evidence="1 2">
    <name type="scientific">Janibacter terrae</name>
    <dbReference type="NCBI Taxonomy" id="103817"/>
    <lineage>
        <taxon>Bacteria</taxon>
        <taxon>Bacillati</taxon>
        <taxon>Actinomycetota</taxon>
        <taxon>Actinomycetes</taxon>
        <taxon>Micrococcales</taxon>
        <taxon>Intrasporangiaceae</taxon>
        <taxon>Janibacter</taxon>
    </lineage>
</organism>
<gene>
    <name evidence="1" type="ORF">N5P18_14785</name>
</gene>
<dbReference type="RefSeq" id="WP_338538093.1">
    <property type="nucleotide sequence ID" value="NZ_CP104874.1"/>
</dbReference>